<evidence type="ECO:0000259" key="3">
    <source>
        <dbReference type="PROSITE" id="PS50887"/>
    </source>
</evidence>
<dbReference type="PROSITE" id="PS50887">
    <property type="entry name" value="GGDEF"/>
    <property type="match status" value="1"/>
</dbReference>
<evidence type="ECO:0000313" key="4">
    <source>
        <dbReference type="EMBL" id="RUO73659.1"/>
    </source>
</evidence>
<protein>
    <recommendedName>
        <fullName evidence="2">diguanylate cyclase</fullName>
        <ecNumber evidence="2">2.7.7.65</ecNumber>
    </recommendedName>
</protein>
<comment type="caution">
    <text evidence="4">The sequence shown here is derived from an EMBL/GenBank/DDBJ whole genome shotgun (WGS) entry which is preliminary data.</text>
</comment>
<dbReference type="Gene3D" id="3.30.70.270">
    <property type="match status" value="1"/>
</dbReference>
<dbReference type="Pfam" id="PF00990">
    <property type="entry name" value="GGDEF"/>
    <property type="match status" value="1"/>
</dbReference>
<gene>
    <name evidence="4" type="ORF">CWI81_11590</name>
</gene>
<dbReference type="EMBL" id="PIQF01000004">
    <property type="protein sequence ID" value="RUO73659.1"/>
    <property type="molecule type" value="Genomic_DNA"/>
</dbReference>
<dbReference type="GO" id="GO:0005886">
    <property type="term" value="C:plasma membrane"/>
    <property type="evidence" value="ECO:0007669"/>
    <property type="project" value="TreeGrafter"/>
</dbReference>
<evidence type="ECO:0000256" key="2">
    <source>
        <dbReference type="ARBA" id="ARBA00012528"/>
    </source>
</evidence>
<name>A0A432Z762_9GAMM</name>
<reference evidence="4 5" key="1">
    <citation type="journal article" date="2011" name="Front. Microbiol.">
        <title>Genomic signatures of strain selection and enhancement in Bacillus atrophaeus var. globigii, a historical biowarfare simulant.</title>
        <authorList>
            <person name="Gibbons H.S."/>
            <person name="Broomall S.M."/>
            <person name="McNew L.A."/>
            <person name="Daligault H."/>
            <person name="Chapman C."/>
            <person name="Bruce D."/>
            <person name="Karavis M."/>
            <person name="Krepps M."/>
            <person name="McGregor P.A."/>
            <person name="Hong C."/>
            <person name="Park K.H."/>
            <person name="Akmal A."/>
            <person name="Feldman A."/>
            <person name="Lin J.S."/>
            <person name="Chang W.E."/>
            <person name="Higgs B.W."/>
            <person name="Demirev P."/>
            <person name="Lindquist J."/>
            <person name="Liem A."/>
            <person name="Fochler E."/>
            <person name="Read T.D."/>
            <person name="Tapia R."/>
            <person name="Johnson S."/>
            <person name="Bishop-Lilly K.A."/>
            <person name="Detter C."/>
            <person name="Han C."/>
            <person name="Sozhamannan S."/>
            <person name="Rosenzweig C.N."/>
            <person name="Skowronski E.W."/>
        </authorList>
    </citation>
    <scope>NUCLEOTIDE SEQUENCE [LARGE SCALE GENOMIC DNA]</scope>
    <source>
        <strain evidence="4 5">CL-SP19</strain>
    </source>
</reference>
<comment type="cofactor">
    <cofactor evidence="1">
        <name>Mg(2+)</name>
        <dbReference type="ChEBI" id="CHEBI:18420"/>
    </cofactor>
</comment>
<dbReference type="SUPFAM" id="SSF55073">
    <property type="entry name" value="Nucleotide cyclase"/>
    <property type="match status" value="1"/>
</dbReference>
<dbReference type="GO" id="GO:0052621">
    <property type="term" value="F:diguanylate cyclase activity"/>
    <property type="evidence" value="ECO:0007669"/>
    <property type="project" value="UniProtKB-EC"/>
</dbReference>
<dbReference type="PANTHER" id="PTHR45138">
    <property type="entry name" value="REGULATORY COMPONENTS OF SENSORY TRANSDUCTION SYSTEM"/>
    <property type="match status" value="1"/>
</dbReference>
<dbReference type="NCBIfam" id="TIGR00254">
    <property type="entry name" value="GGDEF"/>
    <property type="match status" value="1"/>
</dbReference>
<dbReference type="PANTHER" id="PTHR45138:SF2">
    <property type="entry name" value="DIGUANYLATE CYCLASE VDCA"/>
    <property type="match status" value="1"/>
</dbReference>
<sequence length="338" mass="39098">MNDSLDRSFKTLKKTIPLLLKHKMPAIPTNYALWYAYVDNQNSELNQEIEGALAEGRAFSDIYTRELYRKHVADKQELNAWQLRQSVEAMLTEFSQTVLDTQTDTEGFKQSMDSRLEDLSKVEKEGWSMDEVMHLVRSMVKEAQFIRNSTLDFAAALKSAEQEVTRLRAELQKSQKDVFYDALTGLYNRRYLDSELAAIKLEQKVSLIMIDVDYFKVINDKYGHQMGDRVLKAIAKRLQEKCKEKATPFRFGGEEFSVLMRDTSLSEAIHQAENIRRALEKVTVYDRRRNQTIEGITASFGVAALESGMRRSDLLETADRHLYDAKRLGRNRVIPMRT</sequence>
<dbReference type="GO" id="GO:1902201">
    <property type="term" value="P:negative regulation of bacterial-type flagellum-dependent cell motility"/>
    <property type="evidence" value="ECO:0007669"/>
    <property type="project" value="TreeGrafter"/>
</dbReference>
<evidence type="ECO:0000313" key="5">
    <source>
        <dbReference type="Proteomes" id="UP000287908"/>
    </source>
</evidence>
<proteinExistence type="predicted"/>
<dbReference type="RefSeq" id="WP_126785463.1">
    <property type="nucleotide sequence ID" value="NZ_PIQF01000004.1"/>
</dbReference>
<dbReference type="FunFam" id="3.30.70.270:FF:000001">
    <property type="entry name" value="Diguanylate cyclase domain protein"/>
    <property type="match status" value="1"/>
</dbReference>
<feature type="domain" description="GGDEF" evidence="3">
    <location>
        <begin position="203"/>
        <end position="338"/>
    </location>
</feature>
<dbReference type="AlphaFoldDB" id="A0A432Z762"/>
<dbReference type="InterPro" id="IPR029787">
    <property type="entry name" value="Nucleotide_cyclase"/>
</dbReference>
<organism evidence="4 5">
    <name type="scientific">Idiomarina seosinensis</name>
    <dbReference type="NCBI Taxonomy" id="281739"/>
    <lineage>
        <taxon>Bacteria</taxon>
        <taxon>Pseudomonadati</taxon>
        <taxon>Pseudomonadota</taxon>
        <taxon>Gammaproteobacteria</taxon>
        <taxon>Alteromonadales</taxon>
        <taxon>Idiomarinaceae</taxon>
        <taxon>Idiomarina</taxon>
    </lineage>
</organism>
<dbReference type="InterPro" id="IPR000160">
    <property type="entry name" value="GGDEF_dom"/>
</dbReference>
<dbReference type="CDD" id="cd01949">
    <property type="entry name" value="GGDEF"/>
    <property type="match status" value="1"/>
</dbReference>
<dbReference type="SMART" id="SM00267">
    <property type="entry name" value="GGDEF"/>
    <property type="match status" value="1"/>
</dbReference>
<dbReference type="Proteomes" id="UP000287908">
    <property type="component" value="Unassembled WGS sequence"/>
</dbReference>
<evidence type="ECO:0000256" key="1">
    <source>
        <dbReference type="ARBA" id="ARBA00001946"/>
    </source>
</evidence>
<dbReference type="OrthoDB" id="9812260at2"/>
<keyword evidence="5" id="KW-1185">Reference proteome</keyword>
<accession>A0A432Z762</accession>
<dbReference type="InterPro" id="IPR050469">
    <property type="entry name" value="Diguanylate_Cyclase"/>
</dbReference>
<dbReference type="EC" id="2.7.7.65" evidence="2"/>
<dbReference type="InterPro" id="IPR043128">
    <property type="entry name" value="Rev_trsase/Diguanyl_cyclase"/>
</dbReference>
<dbReference type="GO" id="GO:0043709">
    <property type="term" value="P:cell adhesion involved in single-species biofilm formation"/>
    <property type="evidence" value="ECO:0007669"/>
    <property type="project" value="TreeGrafter"/>
</dbReference>